<gene>
    <name evidence="2" type="ORF">PtrM4_138200</name>
</gene>
<sequence>MKSHQRQPRVALSKDDADRLTLQNQQESLFLRLPGELRNRIYEYAFSEQCILVGRSLSSRLQLAVEPNGFSPRDQYKIPRYNFTRLLAIAMTCRQVYAETALLIFRLNDFRFHHVKTIKQFLDSVPAAKRRAITALRLALYPPATEDNLFMLEDCGMNRFRGLCKIIVEMREWPKGVRNNAVVREAFQRLHLKALAYSVMATDVEVVFE</sequence>
<comment type="caution">
    <text evidence="2">The sequence shown here is derived from an EMBL/GenBank/DDBJ whole genome shotgun (WGS) entry which is preliminary data.</text>
</comment>
<dbReference type="RefSeq" id="XP_001938165.2">
    <property type="nucleotide sequence ID" value="XM_001938130.2"/>
</dbReference>
<feature type="domain" description="DUF7730" evidence="1">
    <location>
        <begin position="24"/>
        <end position="139"/>
    </location>
</feature>
<organism evidence="2 3">
    <name type="scientific">Pyrenophora tritici-repentis</name>
    <dbReference type="NCBI Taxonomy" id="45151"/>
    <lineage>
        <taxon>Eukaryota</taxon>
        <taxon>Fungi</taxon>
        <taxon>Dikarya</taxon>
        <taxon>Ascomycota</taxon>
        <taxon>Pezizomycotina</taxon>
        <taxon>Dothideomycetes</taxon>
        <taxon>Pleosporomycetidae</taxon>
        <taxon>Pleosporales</taxon>
        <taxon>Pleosporineae</taxon>
        <taxon>Pleosporaceae</taxon>
        <taxon>Pyrenophora</taxon>
    </lineage>
</organism>
<accession>A0A2W1GGF5</accession>
<protein>
    <recommendedName>
        <fullName evidence="1">DUF7730 domain-containing protein</fullName>
    </recommendedName>
</protein>
<dbReference type="EMBL" id="NQIK02000008">
    <property type="protein sequence ID" value="KAF7567229.1"/>
    <property type="molecule type" value="Genomic_DNA"/>
</dbReference>
<evidence type="ECO:0000259" key="1">
    <source>
        <dbReference type="Pfam" id="PF24864"/>
    </source>
</evidence>
<name>A0A2W1GGF5_9PLEO</name>
<evidence type="ECO:0000313" key="2">
    <source>
        <dbReference type="EMBL" id="KAF7567229.1"/>
    </source>
</evidence>
<reference evidence="2" key="1">
    <citation type="journal article" date="2018" name="BMC Genomics">
        <title>Comparative genomics of the wheat fungal pathogen Pyrenophora tritici-repentis reveals chromosomal variations and genome plasticity.</title>
        <authorList>
            <person name="Moolhuijzen P."/>
            <person name="See P.T."/>
            <person name="Hane J.K."/>
            <person name="Shi G."/>
            <person name="Liu Z."/>
            <person name="Oliver R.P."/>
            <person name="Moffat C.S."/>
        </authorList>
    </citation>
    <scope>NUCLEOTIDE SEQUENCE [LARGE SCALE GENOMIC DNA]</scope>
    <source>
        <strain evidence="2">M4</strain>
    </source>
</reference>
<dbReference type="AlphaFoldDB" id="A0A2W1GGF5"/>
<proteinExistence type="predicted"/>
<dbReference type="InterPro" id="IPR056632">
    <property type="entry name" value="DUF7730"/>
</dbReference>
<dbReference type="GeneID" id="6346107"/>
<dbReference type="PANTHER" id="PTHR38790">
    <property type="entry name" value="2EXR DOMAIN-CONTAINING PROTEIN-RELATED"/>
    <property type="match status" value="1"/>
</dbReference>
<dbReference type="Proteomes" id="UP000245464">
    <property type="component" value="Chromosome 8"/>
</dbReference>
<evidence type="ECO:0000313" key="3">
    <source>
        <dbReference type="Proteomes" id="UP000245464"/>
    </source>
</evidence>
<dbReference type="KEGG" id="ptrr:6346107"/>
<dbReference type="Pfam" id="PF24864">
    <property type="entry name" value="DUF7730"/>
    <property type="match status" value="1"/>
</dbReference>
<dbReference type="PANTHER" id="PTHR38790:SF4">
    <property type="entry name" value="2EXR DOMAIN-CONTAINING PROTEIN"/>
    <property type="match status" value="1"/>
</dbReference>